<dbReference type="Pfam" id="PF16060">
    <property type="entry name" value="DUF4802"/>
    <property type="match status" value="1"/>
</dbReference>
<protein>
    <recommendedName>
        <fullName evidence="2">DUF4802 domain-containing protein</fullName>
    </recommendedName>
</protein>
<feature type="domain" description="DUF4802" evidence="2">
    <location>
        <begin position="202"/>
        <end position="243"/>
    </location>
</feature>
<evidence type="ECO:0000259" key="2">
    <source>
        <dbReference type="Pfam" id="PF16060"/>
    </source>
</evidence>
<feature type="compositionally biased region" description="Basic and acidic residues" evidence="1">
    <location>
        <begin position="164"/>
        <end position="176"/>
    </location>
</feature>
<dbReference type="Proteomes" id="UP000037069">
    <property type="component" value="Unassembled WGS sequence"/>
</dbReference>
<evidence type="ECO:0000313" key="3">
    <source>
        <dbReference type="EMBL" id="KNC30532.1"/>
    </source>
</evidence>
<evidence type="ECO:0000313" key="4">
    <source>
        <dbReference type="Proteomes" id="UP000037069"/>
    </source>
</evidence>
<proteinExistence type="predicted"/>
<evidence type="ECO:0000256" key="1">
    <source>
        <dbReference type="SAM" id="MobiDB-lite"/>
    </source>
</evidence>
<reference evidence="3 4" key="1">
    <citation type="journal article" date="2015" name="Nat. Commun.">
        <title>Lucilia cuprina genome unlocks parasitic fly biology to underpin future interventions.</title>
        <authorList>
            <person name="Anstead C.A."/>
            <person name="Korhonen P.K."/>
            <person name="Young N.D."/>
            <person name="Hall R.S."/>
            <person name="Jex A.R."/>
            <person name="Murali S.C."/>
            <person name="Hughes D.S."/>
            <person name="Lee S.F."/>
            <person name="Perry T."/>
            <person name="Stroehlein A.J."/>
            <person name="Ansell B.R."/>
            <person name="Breugelmans B."/>
            <person name="Hofmann A."/>
            <person name="Qu J."/>
            <person name="Dugan S."/>
            <person name="Lee S.L."/>
            <person name="Chao H."/>
            <person name="Dinh H."/>
            <person name="Han Y."/>
            <person name="Doddapaneni H.V."/>
            <person name="Worley K.C."/>
            <person name="Muzny D.M."/>
            <person name="Ioannidis P."/>
            <person name="Waterhouse R.M."/>
            <person name="Zdobnov E.M."/>
            <person name="James P.J."/>
            <person name="Bagnall N.H."/>
            <person name="Kotze A.C."/>
            <person name="Gibbs R.A."/>
            <person name="Richards S."/>
            <person name="Batterham P."/>
            <person name="Gasser R.B."/>
        </authorList>
    </citation>
    <scope>NUCLEOTIDE SEQUENCE [LARGE SCALE GENOMIC DNA]</scope>
    <source>
        <strain evidence="3 4">LS</strain>
        <tissue evidence="3">Full body</tissue>
    </source>
</reference>
<keyword evidence="4" id="KW-1185">Reference proteome</keyword>
<dbReference type="AlphaFoldDB" id="A0A0L0CEA1"/>
<comment type="caution">
    <text evidence="3">The sequence shown here is derived from an EMBL/GenBank/DDBJ whole genome shotgun (WGS) entry which is preliminary data.</text>
</comment>
<gene>
    <name evidence="3" type="ORF">FF38_02285</name>
</gene>
<dbReference type="EMBL" id="JRES01000505">
    <property type="protein sequence ID" value="KNC30532.1"/>
    <property type="molecule type" value="Genomic_DNA"/>
</dbReference>
<dbReference type="OrthoDB" id="6781345at2759"/>
<organism evidence="3 4">
    <name type="scientific">Lucilia cuprina</name>
    <name type="common">Green bottle fly</name>
    <name type="synonym">Australian sheep blowfly</name>
    <dbReference type="NCBI Taxonomy" id="7375"/>
    <lineage>
        <taxon>Eukaryota</taxon>
        <taxon>Metazoa</taxon>
        <taxon>Ecdysozoa</taxon>
        <taxon>Arthropoda</taxon>
        <taxon>Hexapoda</taxon>
        <taxon>Insecta</taxon>
        <taxon>Pterygota</taxon>
        <taxon>Neoptera</taxon>
        <taxon>Endopterygota</taxon>
        <taxon>Diptera</taxon>
        <taxon>Brachycera</taxon>
        <taxon>Muscomorpha</taxon>
        <taxon>Oestroidea</taxon>
        <taxon>Calliphoridae</taxon>
        <taxon>Luciliinae</taxon>
        <taxon>Lucilia</taxon>
    </lineage>
</organism>
<accession>A0A0L0CEA1</accession>
<name>A0A0L0CEA1_LUCCU</name>
<dbReference type="InterPro" id="IPR032061">
    <property type="entry name" value="DUF4802"/>
</dbReference>
<sequence>MDSTLFKYKHQYQQQNQHFNISTSNSNNYSYNNSNNHNNNNQNSIFILNTATNNILPNNPKLYYSDLNDNNVVSSPTSYTSSSSSSATSSTAASSSVWSSASSTMCSPAAHAIQKLFNCSSNSLRLNHGNYSGIESKSFKSNSELLKKKSKFWKYLEGEANDKNNQRGIENEEVGRKKPTGKSLKHQTKYWSKSYENDNQNHQDLSELLEYSCSLCDNCRCIDCQIGYFDCENSDDSNSEYSFHLSAYEEDDDEVVNAVNDGTTSDTERAMELKSQQEAPNNNCYVNCCHKLVNKQNDMMPKLRIDTKIPTNCTNMSYCVCNELNCNKDDCCQQCFMENPENGVLELKQQQQPDNVITNPDH</sequence>
<feature type="region of interest" description="Disordered" evidence="1">
    <location>
        <begin position="164"/>
        <end position="185"/>
    </location>
</feature>